<dbReference type="RefSeq" id="WP_087461245.1">
    <property type="nucleotide sequence ID" value="NZ_CP021425.1"/>
</dbReference>
<protein>
    <submittedName>
        <fullName evidence="2">Uncharacterized protein</fullName>
    </submittedName>
</protein>
<name>A0A1Y0I6V8_9GAMM</name>
<evidence type="ECO:0000256" key="1">
    <source>
        <dbReference type="SAM" id="Phobius"/>
    </source>
</evidence>
<accession>A0A1Y0I6V8</accession>
<keyword evidence="3" id="KW-1185">Reference proteome</keyword>
<feature type="transmembrane region" description="Helical" evidence="1">
    <location>
        <begin position="7"/>
        <end position="27"/>
    </location>
</feature>
<feature type="transmembrane region" description="Helical" evidence="1">
    <location>
        <begin position="33"/>
        <end position="51"/>
    </location>
</feature>
<keyword evidence="1" id="KW-0472">Membrane</keyword>
<keyword evidence="1" id="KW-0812">Transmembrane</keyword>
<dbReference type="Proteomes" id="UP000196027">
    <property type="component" value="Chromosome"/>
</dbReference>
<proteinExistence type="predicted"/>
<evidence type="ECO:0000313" key="2">
    <source>
        <dbReference type="EMBL" id="ARU56232.1"/>
    </source>
</evidence>
<dbReference type="EMBL" id="CP021425">
    <property type="protein sequence ID" value="ARU56232.1"/>
    <property type="molecule type" value="Genomic_DNA"/>
</dbReference>
<gene>
    <name evidence="2" type="ORF">OLMES_2162</name>
</gene>
<sequence>MDKLKDNALLIIIALGAAIASWAFFAYSGKQAFDILMGALLIALFVDNRHLRKELKKKRQH</sequence>
<dbReference type="AlphaFoldDB" id="A0A1Y0I6V8"/>
<evidence type="ECO:0000313" key="3">
    <source>
        <dbReference type="Proteomes" id="UP000196027"/>
    </source>
</evidence>
<keyword evidence="1" id="KW-1133">Transmembrane helix</keyword>
<reference evidence="2 3" key="1">
    <citation type="submission" date="2017-05" db="EMBL/GenBank/DDBJ databases">
        <title>Genomic insights into alkan degradation activity of Oleiphilus messinensis.</title>
        <authorList>
            <person name="Kozyavkin S.A."/>
            <person name="Slesarev A.I."/>
            <person name="Golyshin P.N."/>
            <person name="Korzhenkov A."/>
            <person name="Golyshina O.N."/>
            <person name="Toshchakov S.V."/>
        </authorList>
    </citation>
    <scope>NUCLEOTIDE SEQUENCE [LARGE SCALE GENOMIC DNA]</scope>
    <source>
        <strain evidence="2 3">ME102</strain>
    </source>
</reference>
<organism evidence="2 3">
    <name type="scientific">Oleiphilus messinensis</name>
    <dbReference type="NCBI Taxonomy" id="141451"/>
    <lineage>
        <taxon>Bacteria</taxon>
        <taxon>Pseudomonadati</taxon>
        <taxon>Pseudomonadota</taxon>
        <taxon>Gammaproteobacteria</taxon>
        <taxon>Oceanospirillales</taxon>
        <taxon>Oleiphilaceae</taxon>
        <taxon>Oleiphilus</taxon>
    </lineage>
</organism>
<dbReference type="KEGG" id="ome:OLMES_2162"/>